<evidence type="ECO:0000256" key="2">
    <source>
        <dbReference type="SAM" id="SignalP"/>
    </source>
</evidence>
<gene>
    <name evidence="3" type="ORF">LSINAPIS_LOCUS1666</name>
</gene>
<accession>A0A5E4PQE0</accession>
<sequence length="367" mass="40400">MKTKFYVVVFLIVTLKVSEEAEISPISDLKGHKAQSSNPEVSVSGDGRLTKTEMDGCSVTIGIQGTEDPKAKEPKIEKGAPGSNGLQGPPGVKGERGIAGPPGPVGAQGEKGVKGEIGEKGEKGEYAIGKKGDTGAPGLKGDKGFMGDKGDKGEEGCCKRCSTGLTPSENDLKTPGTSSNPAQTCRDIEDVTTEETVFLNPVDPFTDIYCDIEHQQVCLRNIEPGQHYQYQNEGFWLSTKGFNITYFYNMKTLENIEYLKSISKYVDQVIRVYDKNICKISNYDVTKYIQLLLNTDVIIGPRPTEMTPLHYTYTNYSDCNTDADGAYIEIKNTFSLKHVPVLDFYIRGSTENSEFRIKNHVLCFHEK</sequence>
<dbReference type="Gene3D" id="2.60.120.1000">
    <property type="match status" value="1"/>
</dbReference>
<feature type="compositionally biased region" description="Basic and acidic residues" evidence="1">
    <location>
        <begin position="111"/>
        <end position="133"/>
    </location>
</feature>
<dbReference type="InterPro" id="IPR050149">
    <property type="entry name" value="Collagen_superfamily"/>
</dbReference>
<evidence type="ECO:0000313" key="4">
    <source>
        <dbReference type="Proteomes" id="UP000324832"/>
    </source>
</evidence>
<dbReference type="EMBL" id="FZQP02000271">
    <property type="protein sequence ID" value="VVC88247.1"/>
    <property type="molecule type" value="Genomic_DNA"/>
</dbReference>
<feature type="chain" id="PRO_5023115406" description="Fibrillar collagen NC1 domain-containing protein" evidence="2">
    <location>
        <begin position="21"/>
        <end position="367"/>
    </location>
</feature>
<proteinExistence type="predicted"/>
<feature type="region of interest" description="Disordered" evidence="1">
    <location>
        <begin position="28"/>
        <end position="156"/>
    </location>
</feature>
<organism evidence="3 4">
    <name type="scientific">Leptidea sinapis</name>
    <dbReference type="NCBI Taxonomy" id="189913"/>
    <lineage>
        <taxon>Eukaryota</taxon>
        <taxon>Metazoa</taxon>
        <taxon>Ecdysozoa</taxon>
        <taxon>Arthropoda</taxon>
        <taxon>Hexapoda</taxon>
        <taxon>Insecta</taxon>
        <taxon>Pterygota</taxon>
        <taxon>Neoptera</taxon>
        <taxon>Endopterygota</taxon>
        <taxon>Lepidoptera</taxon>
        <taxon>Glossata</taxon>
        <taxon>Ditrysia</taxon>
        <taxon>Papilionoidea</taxon>
        <taxon>Pieridae</taxon>
        <taxon>Dismorphiinae</taxon>
        <taxon>Leptidea</taxon>
    </lineage>
</organism>
<feature type="signal peptide" evidence="2">
    <location>
        <begin position="1"/>
        <end position="20"/>
    </location>
</feature>
<dbReference type="AlphaFoldDB" id="A0A5E4PQE0"/>
<name>A0A5E4PQE0_9NEOP</name>
<evidence type="ECO:0000313" key="3">
    <source>
        <dbReference type="EMBL" id="VVC88247.1"/>
    </source>
</evidence>
<protein>
    <recommendedName>
        <fullName evidence="5">Fibrillar collagen NC1 domain-containing protein</fullName>
    </recommendedName>
</protein>
<dbReference type="PANTHER" id="PTHR24023">
    <property type="entry name" value="COLLAGEN ALPHA"/>
    <property type="match status" value="1"/>
</dbReference>
<dbReference type="PANTHER" id="PTHR24023:SF1082">
    <property type="entry name" value="COLLAGEN TRIPLE HELIX REPEAT"/>
    <property type="match status" value="1"/>
</dbReference>
<dbReference type="GO" id="GO:0031012">
    <property type="term" value="C:extracellular matrix"/>
    <property type="evidence" value="ECO:0007669"/>
    <property type="project" value="TreeGrafter"/>
</dbReference>
<evidence type="ECO:0000256" key="1">
    <source>
        <dbReference type="SAM" id="MobiDB-lite"/>
    </source>
</evidence>
<dbReference type="Proteomes" id="UP000324832">
    <property type="component" value="Unassembled WGS sequence"/>
</dbReference>
<dbReference type="Pfam" id="PF01391">
    <property type="entry name" value="Collagen"/>
    <property type="match status" value="1"/>
</dbReference>
<keyword evidence="4" id="KW-1185">Reference proteome</keyword>
<reference evidence="3 4" key="1">
    <citation type="submission" date="2017-07" db="EMBL/GenBank/DDBJ databases">
        <authorList>
            <person name="Talla V."/>
            <person name="Backstrom N."/>
        </authorList>
    </citation>
    <scope>NUCLEOTIDE SEQUENCE [LARGE SCALE GENOMIC DNA]</scope>
</reference>
<feature type="compositionally biased region" description="Basic and acidic residues" evidence="1">
    <location>
        <begin position="140"/>
        <end position="156"/>
    </location>
</feature>
<keyword evidence="2" id="KW-0732">Signal</keyword>
<dbReference type="InterPro" id="IPR008160">
    <property type="entry name" value="Collagen"/>
</dbReference>
<evidence type="ECO:0008006" key="5">
    <source>
        <dbReference type="Google" id="ProtNLM"/>
    </source>
</evidence>
<dbReference type="GO" id="GO:0005615">
    <property type="term" value="C:extracellular space"/>
    <property type="evidence" value="ECO:0007669"/>
    <property type="project" value="TreeGrafter"/>
</dbReference>
<feature type="compositionally biased region" description="Basic and acidic residues" evidence="1">
    <location>
        <begin position="67"/>
        <end position="78"/>
    </location>
</feature>